<dbReference type="GO" id="GO:0030655">
    <property type="term" value="P:beta-lactam antibiotic catabolic process"/>
    <property type="evidence" value="ECO:0007669"/>
    <property type="project" value="InterPro"/>
</dbReference>
<proteinExistence type="predicted"/>
<name>A0A840ITQ5_9PSEU</name>
<dbReference type="InterPro" id="IPR012338">
    <property type="entry name" value="Beta-lactam/transpept-like"/>
</dbReference>
<evidence type="ECO:0000256" key="3">
    <source>
        <dbReference type="SAM" id="SignalP"/>
    </source>
</evidence>
<dbReference type="InterPro" id="IPR000871">
    <property type="entry name" value="Beta-lactam_class-A"/>
</dbReference>
<dbReference type="Gene3D" id="3.40.710.10">
    <property type="entry name" value="DD-peptidase/beta-lactamase superfamily"/>
    <property type="match status" value="1"/>
</dbReference>
<dbReference type="Proteomes" id="UP000581769">
    <property type="component" value="Unassembled WGS sequence"/>
</dbReference>
<dbReference type="InterPro" id="IPR006311">
    <property type="entry name" value="TAT_signal"/>
</dbReference>
<sequence length="369" mass="39089">MLTRRRLLTTVAATAPATLFLPGLAWAGDPDLTTEEGWLARLAAHREDVSAVVDDGAGHRFGHRAATPRPLASTVKVVHLLAYTTAVVSGRLDPDEQVRVGDWDARHPFLGDGPLGAGAHHTALTRLGIPCDEYGVAKDAGQRVPLAKIPEFMIQLSDNSAADYLRARLGDGALRAAAARGGWFAPDVRMFSGETLLLFFPEYGPPPGSPPALRRVAGDALSERFARDLLFRAEVLARILADPPTAEETRDWATRGGSGTATQLAGLHHEIATATDPAAALARGFLGAQFAGDRPPGTDAMLYKGGSLPGNLELGVDLVWPHRRPGTAVLQLVGSTPEDLQRADVLLRLCSDALAVPATLAKLEHALGH</sequence>
<dbReference type="GO" id="GO:0008800">
    <property type="term" value="F:beta-lactamase activity"/>
    <property type="evidence" value="ECO:0007669"/>
    <property type="project" value="InterPro"/>
</dbReference>
<protein>
    <recommendedName>
        <fullName evidence="1">Beta-lactamase</fullName>
    </recommendedName>
    <alternativeName>
        <fullName evidence="2">Penicillinase</fullName>
    </alternativeName>
</protein>
<feature type="signal peptide" evidence="3">
    <location>
        <begin position="1"/>
        <end position="27"/>
    </location>
</feature>
<reference evidence="5 6" key="1">
    <citation type="submission" date="2020-08" db="EMBL/GenBank/DDBJ databases">
        <title>Sequencing the genomes of 1000 actinobacteria strains.</title>
        <authorList>
            <person name="Klenk H.-P."/>
        </authorList>
    </citation>
    <scope>NUCLEOTIDE SEQUENCE [LARGE SCALE GENOMIC DNA]</scope>
    <source>
        <strain evidence="5 6">DSM 45859</strain>
    </source>
</reference>
<dbReference type="PROSITE" id="PS51318">
    <property type="entry name" value="TAT"/>
    <property type="match status" value="1"/>
</dbReference>
<accession>A0A840ITQ5</accession>
<evidence type="ECO:0000259" key="4">
    <source>
        <dbReference type="Pfam" id="PF13354"/>
    </source>
</evidence>
<feature type="chain" id="PRO_5032477539" description="Beta-lactamase" evidence="3">
    <location>
        <begin position="28"/>
        <end position="369"/>
    </location>
</feature>
<dbReference type="Pfam" id="PF13354">
    <property type="entry name" value="Beta-lactamase2"/>
    <property type="match status" value="1"/>
</dbReference>
<keyword evidence="3" id="KW-0732">Signal</keyword>
<organism evidence="5 6">
    <name type="scientific">Amycolatopsis jiangsuensis</name>
    <dbReference type="NCBI Taxonomy" id="1181879"/>
    <lineage>
        <taxon>Bacteria</taxon>
        <taxon>Bacillati</taxon>
        <taxon>Actinomycetota</taxon>
        <taxon>Actinomycetes</taxon>
        <taxon>Pseudonocardiales</taxon>
        <taxon>Pseudonocardiaceae</taxon>
        <taxon>Amycolatopsis</taxon>
    </lineage>
</organism>
<evidence type="ECO:0000256" key="2">
    <source>
        <dbReference type="ARBA" id="ARBA00030171"/>
    </source>
</evidence>
<dbReference type="InterPro" id="IPR045155">
    <property type="entry name" value="Beta-lactam_cat"/>
</dbReference>
<dbReference type="RefSeq" id="WP_184780240.1">
    <property type="nucleotide sequence ID" value="NZ_JACHMG010000001.1"/>
</dbReference>
<evidence type="ECO:0000313" key="5">
    <source>
        <dbReference type="EMBL" id="MBB4685173.1"/>
    </source>
</evidence>
<evidence type="ECO:0000313" key="6">
    <source>
        <dbReference type="Proteomes" id="UP000581769"/>
    </source>
</evidence>
<dbReference type="SUPFAM" id="SSF56601">
    <property type="entry name" value="beta-lactamase/transpeptidase-like"/>
    <property type="match status" value="1"/>
</dbReference>
<dbReference type="PANTHER" id="PTHR35333">
    <property type="entry name" value="BETA-LACTAMASE"/>
    <property type="match status" value="1"/>
</dbReference>
<dbReference type="PANTHER" id="PTHR35333:SF3">
    <property type="entry name" value="BETA-LACTAMASE-TYPE TRANSPEPTIDASE FOLD CONTAINING PROTEIN"/>
    <property type="match status" value="1"/>
</dbReference>
<feature type="domain" description="Beta-lactamase class A catalytic" evidence="4">
    <location>
        <begin position="52"/>
        <end position="182"/>
    </location>
</feature>
<gene>
    <name evidence="5" type="ORF">BJY18_002658</name>
</gene>
<keyword evidence="6" id="KW-1185">Reference proteome</keyword>
<dbReference type="EMBL" id="JACHMG010000001">
    <property type="protein sequence ID" value="MBB4685173.1"/>
    <property type="molecule type" value="Genomic_DNA"/>
</dbReference>
<comment type="caution">
    <text evidence="5">The sequence shown here is derived from an EMBL/GenBank/DDBJ whole genome shotgun (WGS) entry which is preliminary data.</text>
</comment>
<evidence type="ECO:0000256" key="1">
    <source>
        <dbReference type="ARBA" id="ARBA00018879"/>
    </source>
</evidence>
<dbReference type="GO" id="GO:0046677">
    <property type="term" value="P:response to antibiotic"/>
    <property type="evidence" value="ECO:0007669"/>
    <property type="project" value="InterPro"/>
</dbReference>
<dbReference type="AlphaFoldDB" id="A0A840ITQ5"/>